<dbReference type="PANTHER" id="PTHR11803">
    <property type="entry name" value="2-IMINOBUTANOATE/2-IMINOPROPANOATE DEAMINASE RIDA"/>
    <property type="match status" value="1"/>
</dbReference>
<dbReference type="GO" id="GO:0005829">
    <property type="term" value="C:cytosol"/>
    <property type="evidence" value="ECO:0007669"/>
    <property type="project" value="TreeGrafter"/>
</dbReference>
<dbReference type="Proteomes" id="UP000182400">
    <property type="component" value="Unassembled WGS sequence"/>
</dbReference>
<dbReference type="PANTHER" id="PTHR11803:SF58">
    <property type="entry name" value="PROTEIN HMF1-RELATED"/>
    <property type="match status" value="1"/>
</dbReference>
<proteinExistence type="inferred from homology"/>
<accession>A0A1I5N670</accession>
<dbReference type="AlphaFoldDB" id="A0A1I5N670"/>
<name>A0A1I5N670_9GAMM</name>
<dbReference type="RefSeq" id="WP_218880025.1">
    <property type="nucleotide sequence ID" value="NZ_FOWP01000006.1"/>
</dbReference>
<dbReference type="CDD" id="cd00448">
    <property type="entry name" value="YjgF_YER057c_UK114_family"/>
    <property type="match status" value="1"/>
</dbReference>
<evidence type="ECO:0000313" key="3">
    <source>
        <dbReference type="Proteomes" id="UP000182400"/>
    </source>
</evidence>
<dbReference type="InterPro" id="IPR006175">
    <property type="entry name" value="YjgF/YER057c/UK114"/>
</dbReference>
<dbReference type="STRING" id="658457.SAMN05216601_106122"/>
<protein>
    <submittedName>
        <fullName evidence="2">Reactive intermediate/imine deaminase</fullName>
    </submittedName>
</protein>
<sequence length="140" mass="14938">MPAALTMQRVRTEADPFEPFALSQAIALGDWLFVSGQAALDAQGGVVGAGDFVQQAECAFDNLQQVLQAGGASLDDVVKVTLFLTDMGHFPEVVELRRRYFRPPYPADSIVEVKALALPELMFEIEAIAVRGAGAAKATG</sequence>
<evidence type="ECO:0000256" key="1">
    <source>
        <dbReference type="ARBA" id="ARBA00010552"/>
    </source>
</evidence>
<dbReference type="InterPro" id="IPR035959">
    <property type="entry name" value="RutC-like_sf"/>
</dbReference>
<dbReference type="EMBL" id="FOWP01000006">
    <property type="protein sequence ID" value="SFP17318.1"/>
    <property type="molecule type" value="Genomic_DNA"/>
</dbReference>
<reference evidence="2 3" key="1">
    <citation type="submission" date="2016-10" db="EMBL/GenBank/DDBJ databases">
        <authorList>
            <person name="de Groot N.N."/>
        </authorList>
    </citation>
    <scope>NUCLEOTIDE SEQUENCE [LARGE SCALE GENOMIC DNA]</scope>
    <source>
        <strain evidence="2 3">CCUG 59231</strain>
    </source>
</reference>
<dbReference type="Gene3D" id="3.30.1330.40">
    <property type="entry name" value="RutC-like"/>
    <property type="match status" value="1"/>
</dbReference>
<dbReference type="SUPFAM" id="SSF55298">
    <property type="entry name" value="YjgF-like"/>
    <property type="match status" value="1"/>
</dbReference>
<comment type="similarity">
    <text evidence="1">Belongs to the RutC family.</text>
</comment>
<gene>
    <name evidence="2" type="ORF">SAMN05216601_106122</name>
</gene>
<dbReference type="Pfam" id="PF01042">
    <property type="entry name" value="Ribonuc_L-PSP"/>
    <property type="match status" value="1"/>
</dbReference>
<dbReference type="GO" id="GO:0019239">
    <property type="term" value="F:deaminase activity"/>
    <property type="evidence" value="ECO:0007669"/>
    <property type="project" value="TreeGrafter"/>
</dbReference>
<evidence type="ECO:0000313" key="2">
    <source>
        <dbReference type="EMBL" id="SFP17318.1"/>
    </source>
</evidence>
<organism evidence="2 3">
    <name type="scientific">Ectopseudomonas composti</name>
    <dbReference type="NCBI Taxonomy" id="658457"/>
    <lineage>
        <taxon>Bacteria</taxon>
        <taxon>Pseudomonadati</taxon>
        <taxon>Pseudomonadota</taxon>
        <taxon>Gammaproteobacteria</taxon>
        <taxon>Pseudomonadales</taxon>
        <taxon>Pseudomonadaceae</taxon>
        <taxon>Ectopseudomonas</taxon>
    </lineage>
</organism>